<keyword evidence="3" id="KW-0645">Protease</keyword>
<keyword evidence="3" id="KW-0482">Metalloprotease</keyword>
<evidence type="ECO:0000313" key="4">
    <source>
        <dbReference type="Proteomes" id="UP000606935"/>
    </source>
</evidence>
<keyword evidence="4" id="KW-1185">Reference proteome</keyword>
<proteinExistence type="predicted"/>
<feature type="signal peptide" evidence="1">
    <location>
        <begin position="1"/>
        <end position="18"/>
    </location>
</feature>
<dbReference type="PANTHER" id="PTHR21666">
    <property type="entry name" value="PEPTIDASE-RELATED"/>
    <property type="match status" value="1"/>
</dbReference>
<reference evidence="3" key="2">
    <citation type="submission" date="2020-09" db="EMBL/GenBank/DDBJ databases">
        <authorList>
            <person name="Sun Q."/>
            <person name="Zhou Y."/>
        </authorList>
    </citation>
    <scope>NUCLEOTIDE SEQUENCE</scope>
    <source>
        <strain evidence="3">CGMCC 1.7086</strain>
    </source>
</reference>
<accession>A0A917Z1H5</accession>
<dbReference type="FunFam" id="2.70.70.10:FF:000019">
    <property type="entry name" value="M23 family peptidase"/>
    <property type="match status" value="1"/>
</dbReference>
<sequence length="265" mass="28692">MPKRWLLCVLLGGFSAQALELSGPKVQGTLLRGEVAPGTQVALNGEAVKVSAEGKFVIGFGRDAALENTLTLTDEKGKQQWPVMLSAREYNVQRIEGVAQKYVSPPASVTERIAKDNRQIAKARAVNSDRLDFWQSFIWPAQGRVSGVYGSQRVFNGVPKRPHFGLDVAGPVGTDVVAPADGVVTLFVPDMYYSGGTLIVDHGYGVSSTFIHLSKSLVNAGDEVKQGQKIAEIGKTGRATGPHLDWRINWFGERIDPGLLVPPRQ</sequence>
<dbReference type="SUPFAM" id="SSF51261">
    <property type="entry name" value="Duplicated hybrid motif"/>
    <property type="match status" value="1"/>
</dbReference>
<evidence type="ECO:0000256" key="1">
    <source>
        <dbReference type="SAM" id="SignalP"/>
    </source>
</evidence>
<dbReference type="EMBL" id="BMLS01000003">
    <property type="protein sequence ID" value="GGO70380.1"/>
    <property type="molecule type" value="Genomic_DNA"/>
</dbReference>
<dbReference type="Proteomes" id="UP000606935">
    <property type="component" value="Unassembled WGS sequence"/>
</dbReference>
<keyword evidence="1" id="KW-0732">Signal</keyword>
<dbReference type="InterPro" id="IPR050570">
    <property type="entry name" value="Cell_wall_metabolism_enzyme"/>
</dbReference>
<dbReference type="InterPro" id="IPR016047">
    <property type="entry name" value="M23ase_b-sheet_dom"/>
</dbReference>
<dbReference type="AlphaFoldDB" id="A0A917Z1H5"/>
<reference evidence="3" key="1">
    <citation type="journal article" date="2014" name="Int. J. Syst. Evol. Microbiol.">
        <title>Complete genome sequence of Corynebacterium casei LMG S-19264T (=DSM 44701T), isolated from a smear-ripened cheese.</title>
        <authorList>
            <consortium name="US DOE Joint Genome Institute (JGI-PGF)"/>
            <person name="Walter F."/>
            <person name="Albersmeier A."/>
            <person name="Kalinowski J."/>
            <person name="Ruckert C."/>
        </authorList>
    </citation>
    <scope>NUCLEOTIDE SEQUENCE</scope>
    <source>
        <strain evidence="3">CGMCC 1.7086</strain>
    </source>
</reference>
<feature type="chain" id="PRO_5037172018" evidence="1">
    <location>
        <begin position="19"/>
        <end position="265"/>
    </location>
</feature>
<keyword evidence="3" id="KW-0378">Hydrolase</keyword>
<dbReference type="Pfam" id="PF01551">
    <property type="entry name" value="Peptidase_M23"/>
    <property type="match status" value="1"/>
</dbReference>
<dbReference type="RefSeq" id="WP_188695140.1">
    <property type="nucleotide sequence ID" value="NZ_BMLS01000003.1"/>
</dbReference>
<dbReference type="PANTHER" id="PTHR21666:SF285">
    <property type="entry name" value="M23 FAMILY METALLOPEPTIDASE"/>
    <property type="match status" value="1"/>
</dbReference>
<evidence type="ECO:0000259" key="2">
    <source>
        <dbReference type="Pfam" id="PF01551"/>
    </source>
</evidence>
<dbReference type="InterPro" id="IPR011055">
    <property type="entry name" value="Dup_hybrid_motif"/>
</dbReference>
<protein>
    <submittedName>
        <fullName evidence="3">Periplasmic metalloprotease M23B family protein</fullName>
    </submittedName>
</protein>
<gene>
    <name evidence="3" type="ORF">GCM10010982_23740</name>
</gene>
<dbReference type="Gene3D" id="2.70.70.10">
    <property type="entry name" value="Glucose Permease (Domain IIA)"/>
    <property type="match status" value="1"/>
</dbReference>
<comment type="caution">
    <text evidence="3">The sequence shown here is derived from an EMBL/GenBank/DDBJ whole genome shotgun (WGS) entry which is preliminary data.</text>
</comment>
<feature type="domain" description="M23ase beta-sheet core" evidence="2">
    <location>
        <begin position="162"/>
        <end position="257"/>
    </location>
</feature>
<dbReference type="CDD" id="cd12797">
    <property type="entry name" value="M23_peptidase"/>
    <property type="match status" value="1"/>
</dbReference>
<dbReference type="GO" id="GO:0004222">
    <property type="term" value="F:metalloendopeptidase activity"/>
    <property type="evidence" value="ECO:0007669"/>
    <property type="project" value="TreeGrafter"/>
</dbReference>
<name>A0A917Z1H5_9ALTE</name>
<organism evidence="3 4">
    <name type="scientific">Bowmanella pacifica</name>
    <dbReference type="NCBI Taxonomy" id="502051"/>
    <lineage>
        <taxon>Bacteria</taxon>
        <taxon>Pseudomonadati</taxon>
        <taxon>Pseudomonadota</taxon>
        <taxon>Gammaproteobacteria</taxon>
        <taxon>Alteromonadales</taxon>
        <taxon>Alteromonadaceae</taxon>
        <taxon>Bowmanella</taxon>
    </lineage>
</organism>
<evidence type="ECO:0000313" key="3">
    <source>
        <dbReference type="EMBL" id="GGO70380.1"/>
    </source>
</evidence>